<dbReference type="EMBL" id="BK032555">
    <property type="protein sequence ID" value="DAF47401.1"/>
    <property type="molecule type" value="Genomic_DNA"/>
</dbReference>
<accession>A0A8S5S8V8</accession>
<name>A0A8S5S8V8_9VIRU</name>
<evidence type="ECO:0000313" key="1">
    <source>
        <dbReference type="EMBL" id="DAF47401.1"/>
    </source>
</evidence>
<protein>
    <submittedName>
        <fullName evidence="1">Uncharacterized protein</fullName>
    </submittedName>
</protein>
<reference evidence="1" key="1">
    <citation type="journal article" date="2021" name="Proc. Natl. Acad. Sci. U.S.A.">
        <title>A Catalog of Tens of Thousands of Viruses from Human Metagenomes Reveals Hidden Associations with Chronic Diseases.</title>
        <authorList>
            <person name="Tisza M.J."/>
            <person name="Buck C.B."/>
        </authorList>
    </citation>
    <scope>NUCLEOTIDE SEQUENCE</scope>
    <source>
        <strain evidence="1">CtGns7</strain>
    </source>
</reference>
<sequence length="29" mass="3498">MTKKLQKTICEKALKMAWLSQIFDIEMRL</sequence>
<organism evidence="1">
    <name type="scientific">Phage sp. ctGns7</name>
    <dbReference type="NCBI Taxonomy" id="2828003"/>
    <lineage>
        <taxon>Viruses</taxon>
    </lineage>
</organism>
<proteinExistence type="predicted"/>